<evidence type="ECO:0000313" key="6">
    <source>
        <dbReference type="Proteomes" id="UP000297703"/>
    </source>
</evidence>
<feature type="region of interest" description="Disordered" evidence="2">
    <location>
        <begin position="388"/>
        <end position="415"/>
    </location>
</feature>
<keyword evidence="3" id="KW-1133">Transmembrane helix</keyword>
<keyword evidence="6" id="KW-1185">Reference proteome</keyword>
<dbReference type="PROSITE" id="PS50041">
    <property type="entry name" value="C_TYPE_LECTIN_2"/>
    <property type="match status" value="2"/>
</dbReference>
<dbReference type="SUPFAM" id="SSF56436">
    <property type="entry name" value="C-type lectin-like"/>
    <property type="match status" value="2"/>
</dbReference>
<keyword evidence="1 5" id="KW-0430">Lectin</keyword>
<dbReference type="InterPro" id="IPR033989">
    <property type="entry name" value="CD209-like_CTLD"/>
</dbReference>
<keyword evidence="3" id="KW-0812">Transmembrane</keyword>
<feature type="region of interest" description="Disordered" evidence="2">
    <location>
        <begin position="17"/>
        <end position="36"/>
    </location>
</feature>
<dbReference type="PANTHER" id="PTHR22803">
    <property type="entry name" value="MANNOSE, PHOSPHOLIPASE, LECTIN RECEPTOR RELATED"/>
    <property type="match status" value="1"/>
</dbReference>
<keyword evidence="3" id="KW-0472">Membrane</keyword>
<gene>
    <name evidence="5" type="ORF">DR999_PMT19573</name>
</gene>
<feature type="domain" description="C-type lectin" evidence="4">
    <location>
        <begin position="275"/>
        <end position="366"/>
    </location>
</feature>
<organism evidence="5 6">
    <name type="scientific">Platysternon megacephalum</name>
    <name type="common">big-headed turtle</name>
    <dbReference type="NCBI Taxonomy" id="55544"/>
    <lineage>
        <taxon>Eukaryota</taxon>
        <taxon>Metazoa</taxon>
        <taxon>Chordata</taxon>
        <taxon>Craniata</taxon>
        <taxon>Vertebrata</taxon>
        <taxon>Euteleostomi</taxon>
        <taxon>Archelosauria</taxon>
        <taxon>Testudinata</taxon>
        <taxon>Testudines</taxon>
        <taxon>Cryptodira</taxon>
        <taxon>Durocryptodira</taxon>
        <taxon>Testudinoidea</taxon>
        <taxon>Platysternidae</taxon>
        <taxon>Platysternon</taxon>
    </lineage>
</organism>
<proteinExistence type="predicted"/>
<reference evidence="5 6" key="2">
    <citation type="submission" date="2019-04" db="EMBL/GenBank/DDBJ databases">
        <title>The genome sequence of big-headed turtle.</title>
        <authorList>
            <person name="Gong S."/>
        </authorList>
    </citation>
    <scope>NUCLEOTIDE SEQUENCE [LARGE SCALE GENOMIC DNA]</scope>
    <source>
        <strain evidence="5">DO16091913</strain>
        <tissue evidence="5">Muscle</tissue>
    </source>
</reference>
<dbReference type="GO" id="GO:0030246">
    <property type="term" value="F:carbohydrate binding"/>
    <property type="evidence" value="ECO:0007669"/>
    <property type="project" value="UniProtKB-KW"/>
</dbReference>
<feature type="domain" description="C-type lectin" evidence="4">
    <location>
        <begin position="115"/>
        <end position="230"/>
    </location>
</feature>
<dbReference type="SMART" id="SM00034">
    <property type="entry name" value="CLECT"/>
    <property type="match status" value="2"/>
</dbReference>
<dbReference type="Gene3D" id="3.10.100.10">
    <property type="entry name" value="Mannose-Binding Protein A, subunit A"/>
    <property type="match status" value="2"/>
</dbReference>
<dbReference type="Pfam" id="PF00059">
    <property type="entry name" value="Lectin_C"/>
    <property type="match status" value="2"/>
</dbReference>
<feature type="transmembrane region" description="Helical" evidence="3">
    <location>
        <begin position="45"/>
        <end position="67"/>
    </location>
</feature>
<dbReference type="STRING" id="55544.A0A4D9DQ21"/>
<dbReference type="OrthoDB" id="6133475at2759"/>
<dbReference type="EMBL" id="QXTE01000392">
    <property type="protein sequence ID" value="TFJ98497.1"/>
    <property type="molecule type" value="Genomic_DNA"/>
</dbReference>
<dbReference type="InterPro" id="IPR016187">
    <property type="entry name" value="CTDL_fold"/>
</dbReference>
<dbReference type="Proteomes" id="UP000297703">
    <property type="component" value="Unassembled WGS sequence"/>
</dbReference>
<evidence type="ECO:0000256" key="2">
    <source>
        <dbReference type="SAM" id="MobiDB-lite"/>
    </source>
</evidence>
<comment type="caution">
    <text evidence="5">The sequence shown here is derived from an EMBL/GenBank/DDBJ whole genome shotgun (WGS) entry which is preliminary data.</text>
</comment>
<dbReference type="AlphaFoldDB" id="A0A4D9DQ21"/>
<evidence type="ECO:0000259" key="4">
    <source>
        <dbReference type="PROSITE" id="PS50041"/>
    </source>
</evidence>
<protein>
    <submittedName>
        <fullName evidence="5">C-type lectin domain family 4 member A</fullName>
    </submittedName>
</protein>
<dbReference type="InterPro" id="IPR016186">
    <property type="entry name" value="C-type_lectin-like/link_sf"/>
</dbReference>
<accession>A0A4D9DQ21</accession>
<sequence length="415" mass="47631">MASEITYAEVKFKKAPPPAKAKVSSPLAHPEKRISQSAPQKHTQWLPWLIAALLLLLAVSLLITLIVTQVGLRTNQSCEEYEMVRQYLRKRNCVEEEPEGKEQVWTCCPRGWEPFQASCYYFSNDTMTWDDSERNCTGMGSHLVVINTGAEQDFIFTRVNGTVTGGQGRNYYIGLTDKEKKGQWRWVDETPYNDTATFWRPGEPSHHNNENCAVMHVPGEQNSHVTWRWDIRTWHKEQEKLSWLRWYPKEKTCVSEGQAGKEHVWTCCPRGWEPFQASCYYFSNDFMTWDDSERNCTGMGSHLVVINTGAEQDFIFTRVNGTVTGSEGRNYCIGLNDKEKKGQWRWVDQTPYNDTAAFWRPGEPNNEPSWNMLPQGREPFHSSSYYFSNDTLPCDDSEKNGTGTGSHPGGDQDSN</sequence>
<evidence type="ECO:0000313" key="5">
    <source>
        <dbReference type="EMBL" id="TFJ98497.1"/>
    </source>
</evidence>
<dbReference type="InterPro" id="IPR001304">
    <property type="entry name" value="C-type_lectin-like"/>
</dbReference>
<reference evidence="5 6" key="1">
    <citation type="submission" date="2019-04" db="EMBL/GenBank/DDBJ databases">
        <title>Draft genome of the big-headed turtle Platysternon megacephalum.</title>
        <authorList>
            <person name="Gong S."/>
        </authorList>
    </citation>
    <scope>NUCLEOTIDE SEQUENCE [LARGE SCALE GENOMIC DNA]</scope>
    <source>
        <strain evidence="5">DO16091913</strain>
        <tissue evidence="5">Muscle</tissue>
    </source>
</reference>
<name>A0A4D9DQ21_9SAUR</name>
<evidence type="ECO:0000256" key="1">
    <source>
        <dbReference type="ARBA" id="ARBA00022734"/>
    </source>
</evidence>
<dbReference type="CDD" id="cd03590">
    <property type="entry name" value="CLECT_DC-SIGN_like"/>
    <property type="match status" value="2"/>
</dbReference>
<dbReference type="InterPro" id="IPR050111">
    <property type="entry name" value="C-type_lectin/snaclec_domain"/>
</dbReference>
<evidence type="ECO:0000256" key="3">
    <source>
        <dbReference type="SAM" id="Phobius"/>
    </source>
</evidence>